<dbReference type="GO" id="GO:0043419">
    <property type="term" value="P:urea catabolic process"/>
    <property type="evidence" value="ECO:0007669"/>
    <property type="project" value="UniProtKB-UniRule"/>
</dbReference>
<dbReference type="PANTHER" id="PTHR33569:SF1">
    <property type="entry name" value="UREASE"/>
    <property type="match status" value="1"/>
</dbReference>
<dbReference type="SUPFAM" id="SSF51278">
    <property type="entry name" value="Urease, beta-subunit"/>
    <property type="match status" value="1"/>
</dbReference>
<dbReference type="CDD" id="cd00407">
    <property type="entry name" value="Urease_beta"/>
    <property type="match status" value="1"/>
</dbReference>
<dbReference type="EC" id="3.5.1.5" evidence="3"/>
<comment type="pathway">
    <text evidence="3">Nitrogen metabolism; urea degradation; CO(2) and NH(3) from urea (urease route): step 1/1.</text>
</comment>
<gene>
    <name evidence="3" type="primary">ureB</name>
    <name evidence="4" type="ORF">FR932_14855</name>
</gene>
<dbReference type="InterPro" id="IPR036461">
    <property type="entry name" value="Urease_betasu_sf"/>
</dbReference>
<sequence length="127" mass="13759">MVNKTQSGSGMIPGEMRAGSGHITLNPGMPTVSVSVANVGDRPIQIGSHYHFYEANDALTFYRELTLGFRLNIAAGTAIRFEPGQSRTVELVAFGGNRMIYGFQGKVMGSVDDMKNQDDLTDKDEGK</sequence>
<evidence type="ECO:0000256" key="1">
    <source>
        <dbReference type="ARBA" id="ARBA00022801"/>
    </source>
</evidence>
<protein>
    <recommendedName>
        <fullName evidence="3">Urease subunit beta</fullName>
        <ecNumber evidence="3">3.5.1.5</ecNumber>
    </recommendedName>
    <alternativeName>
        <fullName evidence="3">Urea amidohydrolase subunit beta</fullName>
    </alternativeName>
</protein>
<comment type="subunit">
    <text evidence="3">Heterotrimer of UreA (gamma), UreB (beta) and UreC (alpha) subunits. Three heterotrimers associate to form the active enzyme.</text>
</comment>
<dbReference type="Proteomes" id="UP000327424">
    <property type="component" value="Chromosome"/>
</dbReference>
<keyword evidence="5" id="KW-1185">Reference proteome</keyword>
<evidence type="ECO:0000256" key="2">
    <source>
        <dbReference type="ARBA" id="ARBA00047778"/>
    </source>
</evidence>
<proteinExistence type="inferred from homology"/>
<accession>A0A5J6WRM3</accession>
<organism evidence="4 5">
    <name type="scientific">Moritella marina ATCC 15381</name>
    <dbReference type="NCBI Taxonomy" id="1202962"/>
    <lineage>
        <taxon>Bacteria</taxon>
        <taxon>Pseudomonadati</taxon>
        <taxon>Pseudomonadota</taxon>
        <taxon>Gammaproteobacteria</taxon>
        <taxon>Alteromonadales</taxon>
        <taxon>Moritellaceae</taxon>
        <taxon>Moritella</taxon>
    </lineage>
</organism>
<dbReference type="HAMAP" id="MF_01954">
    <property type="entry name" value="Urease_beta"/>
    <property type="match status" value="1"/>
</dbReference>
<dbReference type="FunFam" id="2.10.150.10:FF:000001">
    <property type="entry name" value="Urease subunit beta"/>
    <property type="match status" value="1"/>
</dbReference>
<comment type="subcellular location">
    <subcellularLocation>
        <location evidence="3">Cytoplasm</location>
    </subcellularLocation>
</comment>
<name>A0A5J6WRM3_MORMI</name>
<dbReference type="EMBL" id="CP044399">
    <property type="protein sequence ID" value="QFI39042.1"/>
    <property type="molecule type" value="Genomic_DNA"/>
</dbReference>
<comment type="similarity">
    <text evidence="3">Belongs to the urease beta subunit family.</text>
</comment>
<keyword evidence="1 3" id="KW-0378">Hydrolase</keyword>
<dbReference type="OrthoDB" id="9797217at2"/>
<dbReference type="Pfam" id="PF00699">
    <property type="entry name" value="Urease_beta"/>
    <property type="match status" value="1"/>
</dbReference>
<dbReference type="AlphaFoldDB" id="A0A5J6WRM3"/>
<dbReference type="Gene3D" id="2.10.150.10">
    <property type="entry name" value="Urease, beta subunit"/>
    <property type="match status" value="1"/>
</dbReference>
<dbReference type="PANTHER" id="PTHR33569">
    <property type="entry name" value="UREASE"/>
    <property type="match status" value="1"/>
</dbReference>
<dbReference type="NCBIfam" id="NF009682">
    <property type="entry name" value="PRK13203.1"/>
    <property type="match status" value="1"/>
</dbReference>
<dbReference type="InterPro" id="IPR002019">
    <property type="entry name" value="Urease_beta-like"/>
</dbReference>
<keyword evidence="3" id="KW-0963">Cytoplasm</keyword>
<dbReference type="NCBIfam" id="TIGR00192">
    <property type="entry name" value="urease_beta"/>
    <property type="match status" value="1"/>
</dbReference>
<evidence type="ECO:0000313" key="4">
    <source>
        <dbReference type="EMBL" id="QFI39042.1"/>
    </source>
</evidence>
<evidence type="ECO:0000256" key="3">
    <source>
        <dbReference type="HAMAP-Rule" id="MF_01954"/>
    </source>
</evidence>
<dbReference type="KEGG" id="mmaa:FR932_14855"/>
<reference evidence="4 5" key="1">
    <citation type="submission" date="2019-09" db="EMBL/GenBank/DDBJ databases">
        <title>Hybrid Assembly of the complete Genome of the Deep-Sea Bacterium Moritella marina from long Nanopore and Illumina reads.</title>
        <authorList>
            <person name="Magin S."/>
            <person name="Georgoulis A."/>
            <person name="Papadimitriou K."/>
            <person name="Iliakis G."/>
            <person name="Vorgias C.E."/>
        </authorList>
    </citation>
    <scope>NUCLEOTIDE SEQUENCE [LARGE SCALE GENOMIC DNA]</scope>
    <source>
        <strain evidence="4 5">MP-1</strain>
    </source>
</reference>
<dbReference type="UniPathway" id="UPA00258">
    <property type="reaction ID" value="UER00370"/>
</dbReference>
<dbReference type="GO" id="GO:0009039">
    <property type="term" value="F:urease activity"/>
    <property type="evidence" value="ECO:0007669"/>
    <property type="project" value="UniProtKB-UniRule"/>
</dbReference>
<evidence type="ECO:0000313" key="5">
    <source>
        <dbReference type="Proteomes" id="UP000327424"/>
    </source>
</evidence>
<comment type="catalytic activity">
    <reaction evidence="2 3">
        <text>urea + 2 H2O + H(+) = hydrogencarbonate + 2 NH4(+)</text>
        <dbReference type="Rhea" id="RHEA:20557"/>
        <dbReference type="ChEBI" id="CHEBI:15377"/>
        <dbReference type="ChEBI" id="CHEBI:15378"/>
        <dbReference type="ChEBI" id="CHEBI:16199"/>
        <dbReference type="ChEBI" id="CHEBI:17544"/>
        <dbReference type="ChEBI" id="CHEBI:28938"/>
        <dbReference type="EC" id="3.5.1.5"/>
    </reaction>
</comment>
<dbReference type="InterPro" id="IPR050069">
    <property type="entry name" value="Urease_subunit"/>
</dbReference>
<dbReference type="GO" id="GO:0035550">
    <property type="term" value="C:urease complex"/>
    <property type="evidence" value="ECO:0007669"/>
    <property type="project" value="InterPro"/>
</dbReference>